<dbReference type="EMBL" id="WVHT01000002">
    <property type="protein sequence ID" value="MXV50191.1"/>
    <property type="molecule type" value="Genomic_DNA"/>
</dbReference>
<evidence type="ECO:0000313" key="2">
    <source>
        <dbReference type="EMBL" id="MXV50191.1"/>
    </source>
</evidence>
<proteinExistence type="predicted"/>
<dbReference type="Proteomes" id="UP000466586">
    <property type="component" value="Unassembled WGS sequence"/>
</dbReference>
<name>A0A7K1Y705_9SPHI</name>
<comment type="caution">
    <text evidence="2">The sequence shown here is derived from an EMBL/GenBank/DDBJ whole genome shotgun (WGS) entry which is preliminary data.</text>
</comment>
<keyword evidence="1" id="KW-0472">Membrane</keyword>
<keyword evidence="3" id="KW-1185">Reference proteome</keyword>
<sequence length="268" mass="30350">MQNKTSVTLHYVLRVAVAMCFIGHGIFGLLTKPIWFNYFEVFNIGHHSAAIWMPIIGSFDILLGVIMLFYPVNAIAGWLILWGLFTALLRPLSGEPFAEFIERAGNYGAPLALLLMSGKIFRSPGEWFKPIKIPDTNRYDKRFYLCLRVGAFLLLAGHAWLNLIDKPGLLAQYHYLGFNNVEYVARIAGLTELLFSFIVLLFPVKPLLIIILIWKVGTELFYPHFMPVEWVERGGSYALLICLYLTSPALKVSFDMFRGSIDSPPIAN</sequence>
<evidence type="ECO:0000256" key="1">
    <source>
        <dbReference type="SAM" id="Phobius"/>
    </source>
</evidence>
<reference evidence="2 3" key="1">
    <citation type="submission" date="2019-11" db="EMBL/GenBank/DDBJ databases">
        <title>Pedobacter sp. HMF7647 Genome sequencing and assembly.</title>
        <authorList>
            <person name="Kang H."/>
            <person name="Kim H."/>
            <person name="Joh K."/>
        </authorList>
    </citation>
    <scope>NUCLEOTIDE SEQUENCE [LARGE SCALE GENOMIC DNA]</scope>
    <source>
        <strain evidence="2 3">HMF7647</strain>
    </source>
</reference>
<protein>
    <submittedName>
        <fullName evidence="2">Uncharacterized protein</fullName>
    </submittedName>
</protein>
<keyword evidence="1" id="KW-0812">Transmembrane</keyword>
<feature type="transmembrane region" description="Helical" evidence="1">
    <location>
        <begin position="12"/>
        <end position="30"/>
    </location>
</feature>
<accession>A0A7K1Y705</accession>
<gene>
    <name evidence="2" type="ORF">GS399_04350</name>
</gene>
<feature type="transmembrane region" description="Helical" evidence="1">
    <location>
        <begin position="143"/>
        <end position="163"/>
    </location>
</feature>
<dbReference type="RefSeq" id="WP_160843372.1">
    <property type="nucleotide sequence ID" value="NZ_WVHT01000002.1"/>
</dbReference>
<feature type="transmembrane region" description="Helical" evidence="1">
    <location>
        <begin position="50"/>
        <end position="70"/>
    </location>
</feature>
<dbReference type="AlphaFoldDB" id="A0A7K1Y705"/>
<organism evidence="2 3">
    <name type="scientific">Hufsiella arboris</name>
    <dbReference type="NCBI Taxonomy" id="2695275"/>
    <lineage>
        <taxon>Bacteria</taxon>
        <taxon>Pseudomonadati</taxon>
        <taxon>Bacteroidota</taxon>
        <taxon>Sphingobacteriia</taxon>
        <taxon>Sphingobacteriales</taxon>
        <taxon>Sphingobacteriaceae</taxon>
        <taxon>Hufsiella</taxon>
    </lineage>
</organism>
<keyword evidence="1" id="KW-1133">Transmembrane helix</keyword>
<evidence type="ECO:0000313" key="3">
    <source>
        <dbReference type="Proteomes" id="UP000466586"/>
    </source>
</evidence>